<keyword evidence="2" id="KW-1185">Reference proteome</keyword>
<dbReference type="RefSeq" id="WP_100289389.1">
    <property type="nucleotide sequence ID" value="NZ_PHHA01000021.1"/>
</dbReference>
<sequence length="101" mass="11114">MGNDYQYTHGSFTFKNPINQVLANPNSEIAVGSGFTTYTIELKHQGKSYRVGFLQARGSKVLEESGVGIYKGDSYDSSVECSLTKPIKQNFAATKIRRTGL</sequence>
<reference evidence="1 2" key="1">
    <citation type="submission" date="2017-11" db="EMBL/GenBank/DDBJ databases">
        <title>Reclassification of Bisgaard taxon 7 as Conservatibacter flavescens gen. nov., sp. nov.</title>
        <authorList>
            <person name="Christensen H."/>
        </authorList>
    </citation>
    <scope>NUCLEOTIDE SEQUENCE [LARGE SCALE GENOMIC DNA]</scope>
    <source>
        <strain evidence="1 2">7_4</strain>
    </source>
</reference>
<evidence type="ECO:0000313" key="2">
    <source>
        <dbReference type="Proteomes" id="UP000229329"/>
    </source>
</evidence>
<accession>A0A2M8S121</accession>
<name>A0A2M8S121_9PAST</name>
<gene>
    <name evidence="1" type="ORF">CVP05_09785</name>
</gene>
<protein>
    <submittedName>
        <fullName evidence="1">Uncharacterized protein</fullName>
    </submittedName>
</protein>
<evidence type="ECO:0000313" key="1">
    <source>
        <dbReference type="EMBL" id="PJG84818.1"/>
    </source>
</evidence>
<dbReference type="AlphaFoldDB" id="A0A2M8S121"/>
<comment type="caution">
    <text evidence="1">The sequence shown here is derived from an EMBL/GenBank/DDBJ whole genome shotgun (WGS) entry which is preliminary data.</text>
</comment>
<proteinExistence type="predicted"/>
<dbReference type="EMBL" id="PHHA01000021">
    <property type="protein sequence ID" value="PJG84818.1"/>
    <property type="molecule type" value="Genomic_DNA"/>
</dbReference>
<dbReference type="Proteomes" id="UP000229329">
    <property type="component" value="Unassembled WGS sequence"/>
</dbReference>
<organism evidence="1 2">
    <name type="scientific">Conservatibacter flavescens</name>
    <dbReference type="NCBI Taxonomy" id="28161"/>
    <lineage>
        <taxon>Bacteria</taxon>
        <taxon>Pseudomonadati</taxon>
        <taxon>Pseudomonadota</taxon>
        <taxon>Gammaproteobacteria</taxon>
        <taxon>Pasteurellales</taxon>
        <taxon>Pasteurellaceae</taxon>
        <taxon>Conservatibacter</taxon>
    </lineage>
</organism>
<dbReference type="OrthoDB" id="5681059at2"/>